<organism evidence="1 2">
    <name type="scientific">Wandonia haliotis</name>
    <dbReference type="NCBI Taxonomy" id="574963"/>
    <lineage>
        <taxon>Bacteria</taxon>
        <taxon>Pseudomonadati</taxon>
        <taxon>Bacteroidota</taxon>
        <taxon>Flavobacteriia</taxon>
        <taxon>Flavobacteriales</taxon>
        <taxon>Crocinitomicaceae</taxon>
        <taxon>Wandonia</taxon>
    </lineage>
</organism>
<sequence>MKVMKLEFKTIAAALLIGGTAMMSTSCKKEGCTDPNANNYSEDAKKDDGSCTYTQVEGTVNKSGTLTADETWTADKIWVLNGKVYVPDGVTLTIQPGTIIKGAEGQESLASALIVQRGGILLAEGTASQPIIFTSILDNIKVGETAGTNLSRTDNEKWGGLAILGRAPISAQSGDTETNLEGIPAGDGQGLFGGTNPSDYSGKLKYISIRHGGISIGEGNELNGLTLGGVGSTTEISNIEIYATLDDGIECFGGTVDIDNALVYYQGDDGLDLDMNYSGTIENFIVIHGDGIGTDEGLEIDGPEGTTYTTGKFTLRNGLVKSDGATDGSPADFKDKAQGTIENVTFDYTSIGGKAIKIRTKYNDACEQQADALSRLVAGDLSFVNCAISETVSVYPSTAGACPTEVANDQTAAEGEINGAGSGATVSTSIFSWTLAAERGQL</sequence>
<comment type="caution">
    <text evidence="1">The sequence shown here is derived from an EMBL/GenBank/DDBJ whole genome shotgun (WGS) entry which is preliminary data.</text>
</comment>
<evidence type="ECO:0000313" key="2">
    <source>
        <dbReference type="Proteomes" id="UP001501126"/>
    </source>
</evidence>
<accession>A0ABP3XXL3</accession>
<dbReference type="Proteomes" id="UP001501126">
    <property type="component" value="Unassembled WGS sequence"/>
</dbReference>
<gene>
    <name evidence="1" type="ORF">GCM10009118_04530</name>
</gene>
<dbReference type="PANTHER" id="PTHR41339">
    <property type="entry name" value="LIPL48"/>
    <property type="match status" value="1"/>
</dbReference>
<reference evidence="2" key="1">
    <citation type="journal article" date="2019" name="Int. J. Syst. Evol. Microbiol.">
        <title>The Global Catalogue of Microorganisms (GCM) 10K type strain sequencing project: providing services to taxonomists for standard genome sequencing and annotation.</title>
        <authorList>
            <consortium name="The Broad Institute Genomics Platform"/>
            <consortium name="The Broad Institute Genome Sequencing Center for Infectious Disease"/>
            <person name="Wu L."/>
            <person name="Ma J."/>
        </authorList>
    </citation>
    <scope>NUCLEOTIDE SEQUENCE [LARGE SCALE GENOMIC DNA]</scope>
    <source>
        <strain evidence="2">JCM 16083</strain>
    </source>
</reference>
<dbReference type="SUPFAM" id="SSF51126">
    <property type="entry name" value="Pectin lyase-like"/>
    <property type="match status" value="1"/>
</dbReference>
<dbReference type="PANTHER" id="PTHR41339:SF1">
    <property type="entry name" value="SECRETED PROTEIN"/>
    <property type="match status" value="1"/>
</dbReference>
<protein>
    <recommendedName>
        <fullName evidence="3">Lipoprotein</fullName>
    </recommendedName>
</protein>
<proteinExistence type="predicted"/>
<evidence type="ECO:0000313" key="1">
    <source>
        <dbReference type="EMBL" id="GAA0874045.1"/>
    </source>
</evidence>
<dbReference type="InterPro" id="IPR011050">
    <property type="entry name" value="Pectin_lyase_fold/virulence"/>
</dbReference>
<name>A0ABP3XXL3_9FLAO</name>
<keyword evidence="2" id="KW-1185">Reference proteome</keyword>
<dbReference type="EMBL" id="BAAAFH010000003">
    <property type="protein sequence ID" value="GAA0874045.1"/>
    <property type="molecule type" value="Genomic_DNA"/>
</dbReference>
<dbReference type="PROSITE" id="PS51257">
    <property type="entry name" value="PROKAR_LIPOPROTEIN"/>
    <property type="match status" value="1"/>
</dbReference>
<evidence type="ECO:0008006" key="3">
    <source>
        <dbReference type="Google" id="ProtNLM"/>
    </source>
</evidence>